<dbReference type="GO" id="GO:0043770">
    <property type="term" value="F:demethylmenaquinone methyltransferase activity"/>
    <property type="evidence" value="ECO:0007669"/>
    <property type="project" value="UniProtKB-UniRule"/>
</dbReference>
<dbReference type="RefSeq" id="WP_100511340.1">
    <property type="nucleotide sequence ID" value="NZ_PEBI01000004.1"/>
</dbReference>
<protein>
    <recommendedName>
        <fullName evidence="4">Demethylmenaquinone methyltransferase</fullName>
        <ecNumber evidence="4">2.1.1.163</ecNumber>
    </recommendedName>
</protein>
<reference evidence="5 6" key="1">
    <citation type="submission" date="2017-10" db="EMBL/GenBank/DDBJ databases">
        <title>Draft genome sequences of strains TRE 1, TRE 9, TRE H and TRI 7, isolated from tamarins, belonging to four potential novel Bifidobacterium species.</title>
        <authorList>
            <person name="Mattarelli P."/>
            <person name="Modesto M."/>
            <person name="Puglisi E."/>
            <person name="Morelli L."/>
            <person name="Spezio C."/>
            <person name="Bonetti A."/>
            <person name="Sandri C."/>
        </authorList>
    </citation>
    <scope>NUCLEOTIDE SEQUENCE [LARGE SCALE GENOMIC DNA]</scope>
    <source>
        <strain evidence="6">TRE1</strain>
    </source>
</reference>
<dbReference type="EC" id="2.1.1.163" evidence="4"/>
<feature type="binding site" evidence="4">
    <location>
        <position position="136"/>
    </location>
    <ligand>
        <name>S-adenosyl-L-methionine</name>
        <dbReference type="ChEBI" id="CHEBI:59789"/>
    </ligand>
</feature>
<keyword evidence="1 4" id="KW-0489">Methyltransferase</keyword>
<evidence type="ECO:0000313" key="5">
    <source>
        <dbReference type="EMBL" id="PJM72555.1"/>
    </source>
</evidence>
<evidence type="ECO:0000256" key="2">
    <source>
        <dbReference type="ARBA" id="ARBA00022679"/>
    </source>
</evidence>
<comment type="similarity">
    <text evidence="4">Belongs to the class I-like SAM-binding methyltransferase superfamily. MenG/UbiE family.</text>
</comment>
<proteinExistence type="inferred from homology"/>
<dbReference type="UniPathway" id="UPA00079">
    <property type="reaction ID" value="UER00169"/>
</dbReference>
<name>A0A2M9H6Y3_9BIFI</name>
<dbReference type="Pfam" id="PF01209">
    <property type="entry name" value="Ubie_methyltran"/>
    <property type="match status" value="1"/>
</dbReference>
<dbReference type="GO" id="GO:0009234">
    <property type="term" value="P:menaquinone biosynthetic process"/>
    <property type="evidence" value="ECO:0007669"/>
    <property type="project" value="UniProtKB-UniRule"/>
</dbReference>
<dbReference type="Gene3D" id="3.40.50.150">
    <property type="entry name" value="Vaccinia Virus protein VP39"/>
    <property type="match status" value="1"/>
</dbReference>
<comment type="caution">
    <text evidence="5">The sequence shown here is derived from an EMBL/GenBank/DDBJ whole genome shotgun (WGS) entry which is preliminary data.</text>
</comment>
<dbReference type="InterPro" id="IPR029063">
    <property type="entry name" value="SAM-dependent_MTases_sf"/>
</dbReference>
<dbReference type="HAMAP" id="MF_01813">
    <property type="entry name" value="MenG_UbiE_methyltr"/>
    <property type="match status" value="1"/>
</dbReference>
<comment type="catalytic activity">
    <reaction evidence="4">
        <text>a 2-demethylmenaquinol + S-adenosyl-L-methionine = a menaquinol + S-adenosyl-L-homocysteine + H(+)</text>
        <dbReference type="Rhea" id="RHEA:42640"/>
        <dbReference type="Rhea" id="RHEA-COMP:9539"/>
        <dbReference type="Rhea" id="RHEA-COMP:9563"/>
        <dbReference type="ChEBI" id="CHEBI:15378"/>
        <dbReference type="ChEBI" id="CHEBI:18151"/>
        <dbReference type="ChEBI" id="CHEBI:55437"/>
        <dbReference type="ChEBI" id="CHEBI:57856"/>
        <dbReference type="ChEBI" id="CHEBI:59789"/>
        <dbReference type="EC" id="2.1.1.163"/>
    </reaction>
</comment>
<dbReference type="PANTHER" id="PTHR43591">
    <property type="entry name" value="METHYLTRANSFERASE"/>
    <property type="match status" value="1"/>
</dbReference>
<dbReference type="PROSITE" id="PS51608">
    <property type="entry name" value="SAM_MT_UBIE"/>
    <property type="match status" value="1"/>
</dbReference>
<dbReference type="EMBL" id="PEBI01000004">
    <property type="protein sequence ID" value="PJM72555.1"/>
    <property type="molecule type" value="Genomic_DNA"/>
</dbReference>
<dbReference type="NCBIfam" id="TIGR01934">
    <property type="entry name" value="MenG_MenH_UbiE"/>
    <property type="match status" value="1"/>
</dbReference>
<comment type="function">
    <text evidence="4">Methyltransferase required for the conversion of demethylmenaquinol (DMKH2) to menaquinol (MKH2).</text>
</comment>
<evidence type="ECO:0000256" key="1">
    <source>
        <dbReference type="ARBA" id="ARBA00022603"/>
    </source>
</evidence>
<dbReference type="AlphaFoldDB" id="A0A2M9H6Y3"/>
<keyword evidence="4" id="KW-0474">Menaquinone biosynthesis</keyword>
<feature type="binding site" evidence="4">
    <location>
        <begin position="119"/>
        <end position="120"/>
    </location>
    <ligand>
        <name>S-adenosyl-L-methionine</name>
        <dbReference type="ChEBI" id="CHEBI:59789"/>
    </ligand>
</feature>
<dbReference type="InterPro" id="IPR004033">
    <property type="entry name" value="UbiE/COQ5_MeTrFase"/>
</dbReference>
<dbReference type="SUPFAM" id="SSF53335">
    <property type="entry name" value="S-adenosyl-L-methionine-dependent methyltransferases"/>
    <property type="match status" value="1"/>
</dbReference>
<dbReference type="PANTHER" id="PTHR43591:SF24">
    <property type="entry name" value="2-METHOXY-6-POLYPRENYL-1,4-BENZOQUINOL METHYLASE, MITOCHONDRIAL"/>
    <property type="match status" value="1"/>
</dbReference>
<keyword evidence="6" id="KW-1185">Reference proteome</keyword>
<feature type="binding site" evidence="4">
    <location>
        <position position="66"/>
    </location>
    <ligand>
        <name>S-adenosyl-L-methionine</name>
        <dbReference type="ChEBI" id="CHEBI:59789"/>
    </ligand>
</feature>
<evidence type="ECO:0000256" key="3">
    <source>
        <dbReference type="ARBA" id="ARBA00022691"/>
    </source>
</evidence>
<evidence type="ECO:0000256" key="4">
    <source>
        <dbReference type="HAMAP-Rule" id="MF_01813"/>
    </source>
</evidence>
<keyword evidence="2 4" id="KW-0808">Transferase</keyword>
<gene>
    <name evidence="4" type="primary">menG</name>
    <name evidence="5" type="ORF">CS006_08215</name>
</gene>
<evidence type="ECO:0000313" key="6">
    <source>
        <dbReference type="Proteomes" id="UP000229095"/>
    </source>
</evidence>
<organism evidence="5 6">
    <name type="scientific">Bifidobacterium primatium</name>
    <dbReference type="NCBI Taxonomy" id="2045438"/>
    <lineage>
        <taxon>Bacteria</taxon>
        <taxon>Bacillati</taxon>
        <taxon>Actinomycetota</taxon>
        <taxon>Actinomycetes</taxon>
        <taxon>Bifidobacteriales</taxon>
        <taxon>Bifidobacteriaceae</taxon>
        <taxon>Bifidobacterium</taxon>
    </lineage>
</organism>
<keyword evidence="3 4" id="KW-0949">S-adenosyl-L-methionine</keyword>
<comment type="pathway">
    <text evidence="4">Quinol/quinone metabolism; menaquinone biosynthesis; menaquinol from 1,4-dihydroxy-2-naphthoate: step 2/2.</text>
</comment>
<dbReference type="Proteomes" id="UP000229095">
    <property type="component" value="Unassembled WGS sequence"/>
</dbReference>
<accession>A0A2M9H6Y3</accession>
<dbReference type="OrthoDB" id="9808140at2"/>
<dbReference type="CDD" id="cd02440">
    <property type="entry name" value="AdoMet_MTases"/>
    <property type="match status" value="1"/>
</dbReference>
<dbReference type="GO" id="GO:0032259">
    <property type="term" value="P:methylation"/>
    <property type="evidence" value="ECO:0007669"/>
    <property type="project" value="UniProtKB-KW"/>
</dbReference>
<feature type="binding site" evidence="4">
    <location>
        <position position="84"/>
    </location>
    <ligand>
        <name>S-adenosyl-L-methionine</name>
        <dbReference type="ChEBI" id="CHEBI:59789"/>
    </ligand>
</feature>
<sequence length="246" mass="26517">MDTDPHKSTQRQNAMFSAIAERYDLVNGLASMGQDRLWRRAAVRALETSYGGSLAGLRVLDVACGTGSSSRALADRGADVIGCDVAVGMLDVARRHEADGPHACRRGRRRGGVRYVVADAMRLPFADGEFDAVAVSYGLRNMPNPGVALAQMRRVCRPGGHIVVLDFDMPDDPLWHAIYTRYANVALPLLGGLLGGNADAYRYLNASISQWPGRRGVMTMLHETGWHDVAARPLTGGIASLCRAVA</sequence>